<reference evidence="3" key="1">
    <citation type="submission" date="2025-08" db="UniProtKB">
        <authorList>
            <consortium name="RefSeq"/>
        </authorList>
    </citation>
    <scope>IDENTIFICATION</scope>
</reference>
<feature type="signal peptide" evidence="1">
    <location>
        <begin position="1"/>
        <end position="30"/>
    </location>
</feature>
<evidence type="ECO:0000313" key="2">
    <source>
        <dbReference type="Proteomes" id="UP000694845"/>
    </source>
</evidence>
<keyword evidence="2" id="KW-1185">Reference proteome</keyword>
<sequence length="113" mass="12577">MGFMPVRLPSLKLVVLIVLATVLILNTSTANGTLCSSLHCVDVSSPACKFCNRRVGKRTENYAWRDDRDTNKPNDVKRGIATPECYLDTVVGSLPHELQEQVFEVLEVVLNMN</sequence>
<keyword evidence="1" id="KW-0732">Signal</keyword>
<gene>
    <name evidence="3" type="primary">LOC110976070</name>
</gene>
<organism evidence="2 3">
    <name type="scientific">Acanthaster planci</name>
    <name type="common">Crown-of-thorns starfish</name>
    <dbReference type="NCBI Taxonomy" id="133434"/>
    <lineage>
        <taxon>Eukaryota</taxon>
        <taxon>Metazoa</taxon>
        <taxon>Echinodermata</taxon>
        <taxon>Eleutherozoa</taxon>
        <taxon>Asterozoa</taxon>
        <taxon>Asteroidea</taxon>
        <taxon>Valvatacea</taxon>
        <taxon>Valvatida</taxon>
        <taxon>Acanthasteridae</taxon>
        <taxon>Acanthaster</taxon>
    </lineage>
</organism>
<dbReference type="Proteomes" id="UP000694845">
    <property type="component" value="Unplaced"/>
</dbReference>
<protein>
    <submittedName>
        <fullName evidence="3">Uncharacterized protein LOC110976070 isoform X1</fullName>
    </submittedName>
</protein>
<dbReference type="GeneID" id="110976070"/>
<dbReference type="KEGG" id="aplc:110976070"/>
<name>A0A8B7XV42_ACAPL</name>
<evidence type="ECO:0000256" key="1">
    <source>
        <dbReference type="SAM" id="SignalP"/>
    </source>
</evidence>
<dbReference type="AlphaFoldDB" id="A0A8B7XV42"/>
<evidence type="ECO:0000313" key="3">
    <source>
        <dbReference type="RefSeq" id="XP_022084728.1"/>
    </source>
</evidence>
<accession>A0A8B7XV42</accession>
<proteinExistence type="predicted"/>
<dbReference type="OrthoDB" id="10459368at2759"/>
<feature type="chain" id="PRO_5034215127" evidence="1">
    <location>
        <begin position="31"/>
        <end position="113"/>
    </location>
</feature>
<dbReference type="RefSeq" id="XP_022084728.1">
    <property type="nucleotide sequence ID" value="XM_022229036.1"/>
</dbReference>